<keyword evidence="1" id="KW-0175">Coiled coil</keyword>
<dbReference type="RefSeq" id="WP_138228541.1">
    <property type="nucleotide sequence ID" value="NZ_AP022577.1"/>
</dbReference>
<organism evidence="3 4">
    <name type="scientific">Mycolicibacterium aubagnense</name>
    <dbReference type="NCBI Taxonomy" id="319707"/>
    <lineage>
        <taxon>Bacteria</taxon>
        <taxon>Bacillati</taxon>
        <taxon>Actinomycetota</taxon>
        <taxon>Actinomycetes</taxon>
        <taxon>Mycobacteriales</taxon>
        <taxon>Mycobacteriaceae</taxon>
        <taxon>Mycolicibacterium</taxon>
    </lineage>
</organism>
<protein>
    <recommendedName>
        <fullName evidence="5">Transposase</fullName>
    </recommendedName>
</protein>
<reference evidence="3 4" key="1">
    <citation type="journal article" date="2019" name="Emerg. Microbes Infect.">
        <title>Comprehensive subspecies identification of 175 nontuberculous mycobacteria species based on 7547 genomic profiles.</title>
        <authorList>
            <person name="Matsumoto Y."/>
            <person name="Kinjo T."/>
            <person name="Motooka D."/>
            <person name="Nabeya D."/>
            <person name="Jung N."/>
            <person name="Uechi K."/>
            <person name="Horii T."/>
            <person name="Iida T."/>
            <person name="Fujita J."/>
            <person name="Nakamura S."/>
        </authorList>
    </citation>
    <scope>NUCLEOTIDE SEQUENCE [LARGE SCALE GENOMIC DNA]</scope>
    <source>
        <strain evidence="3 4">JCM 15296</strain>
    </source>
</reference>
<evidence type="ECO:0000256" key="1">
    <source>
        <dbReference type="SAM" id="Coils"/>
    </source>
</evidence>
<feature type="compositionally biased region" description="Basic and acidic residues" evidence="2">
    <location>
        <begin position="37"/>
        <end position="47"/>
    </location>
</feature>
<proteinExistence type="predicted"/>
<dbReference type="EMBL" id="AP022577">
    <property type="protein sequence ID" value="BBX86130.1"/>
    <property type="molecule type" value="Genomic_DNA"/>
</dbReference>
<accession>A0ABN5YY40</accession>
<evidence type="ECO:0000313" key="4">
    <source>
        <dbReference type="Proteomes" id="UP000465609"/>
    </source>
</evidence>
<dbReference type="Proteomes" id="UP000465609">
    <property type="component" value="Chromosome"/>
</dbReference>
<evidence type="ECO:0008006" key="5">
    <source>
        <dbReference type="Google" id="ProtNLM"/>
    </source>
</evidence>
<keyword evidence="4" id="KW-1185">Reference proteome</keyword>
<feature type="coiled-coil region" evidence="1">
    <location>
        <begin position="58"/>
        <end position="117"/>
    </location>
</feature>
<evidence type="ECO:0000256" key="2">
    <source>
        <dbReference type="SAM" id="MobiDB-lite"/>
    </source>
</evidence>
<feature type="region of interest" description="Disordered" evidence="2">
    <location>
        <begin position="1"/>
        <end position="47"/>
    </location>
</feature>
<evidence type="ECO:0000313" key="3">
    <source>
        <dbReference type="EMBL" id="BBX86130.1"/>
    </source>
</evidence>
<sequence>MSPTMRESGRRAVPVPIPSHATATRRTVRPGVVSGRPRVDTRPRPAHRADLAQSRLFAALLLDEIADLEDQMTVLERRSRRGQGTRESGSELPSDALLALRRRLLEVQRMLDALARRFPSDGDSLRVI</sequence>
<gene>
    <name evidence="3" type="ORF">MAUB_40030</name>
</gene>
<name>A0ABN5YY40_9MYCO</name>